<evidence type="ECO:0000256" key="11">
    <source>
        <dbReference type="SAM" id="Phobius"/>
    </source>
</evidence>
<dbReference type="Pfam" id="PF00690">
    <property type="entry name" value="Cation_ATPase_N"/>
    <property type="match status" value="1"/>
</dbReference>
<dbReference type="SUPFAM" id="SSF81660">
    <property type="entry name" value="Metal cation-transporting ATPase, ATP-binding domain N"/>
    <property type="match status" value="1"/>
</dbReference>
<dbReference type="InterPro" id="IPR036412">
    <property type="entry name" value="HAD-like_sf"/>
</dbReference>
<dbReference type="SUPFAM" id="SSF56784">
    <property type="entry name" value="HAD-like"/>
    <property type="match status" value="1"/>
</dbReference>
<dbReference type="SFLD" id="SFLDS00003">
    <property type="entry name" value="Haloacid_Dehalogenase"/>
    <property type="match status" value="1"/>
</dbReference>
<dbReference type="FunFam" id="2.70.150.10:FF:000016">
    <property type="entry name" value="Calcium-transporting P-type ATPase putative"/>
    <property type="match status" value="1"/>
</dbReference>
<dbReference type="PROSITE" id="PS00154">
    <property type="entry name" value="ATPASE_E1_E2"/>
    <property type="match status" value="1"/>
</dbReference>
<dbReference type="InterPro" id="IPR018303">
    <property type="entry name" value="ATPase_P-typ_P_site"/>
</dbReference>
<dbReference type="InterPro" id="IPR006068">
    <property type="entry name" value="ATPase_P-typ_cation-transptr_C"/>
</dbReference>
<protein>
    <submittedName>
        <fullName evidence="13">Cation-translocating P-type ATPase</fullName>
    </submittedName>
</protein>
<keyword evidence="3" id="KW-1003">Cell membrane</keyword>
<dbReference type="InterPro" id="IPR023214">
    <property type="entry name" value="HAD_sf"/>
</dbReference>
<dbReference type="InterPro" id="IPR044492">
    <property type="entry name" value="P_typ_ATPase_HD_dom"/>
</dbReference>
<dbReference type="SUPFAM" id="SSF81653">
    <property type="entry name" value="Calcium ATPase, transduction domain A"/>
    <property type="match status" value="1"/>
</dbReference>
<keyword evidence="7" id="KW-0067">ATP-binding</keyword>
<evidence type="ECO:0000256" key="3">
    <source>
        <dbReference type="ARBA" id="ARBA00022475"/>
    </source>
</evidence>
<evidence type="ECO:0000256" key="5">
    <source>
        <dbReference type="ARBA" id="ARBA00022723"/>
    </source>
</evidence>
<evidence type="ECO:0000256" key="1">
    <source>
        <dbReference type="ARBA" id="ARBA00004651"/>
    </source>
</evidence>
<feature type="transmembrane region" description="Helical" evidence="11">
    <location>
        <begin position="246"/>
        <end position="265"/>
    </location>
</feature>
<dbReference type="InterPro" id="IPR023298">
    <property type="entry name" value="ATPase_P-typ_TM_dom_sf"/>
</dbReference>
<dbReference type="Pfam" id="PF00689">
    <property type="entry name" value="Cation_ATPase_C"/>
    <property type="match status" value="1"/>
</dbReference>
<dbReference type="InterPro" id="IPR050510">
    <property type="entry name" value="Cation_transp_ATPase_P-type"/>
</dbReference>
<keyword evidence="14" id="KW-1185">Reference proteome</keyword>
<feature type="transmembrane region" description="Helical" evidence="11">
    <location>
        <begin position="842"/>
        <end position="859"/>
    </location>
</feature>
<dbReference type="PANTHER" id="PTHR43294:SF21">
    <property type="entry name" value="CATION TRANSPORTING ATPASE"/>
    <property type="match status" value="1"/>
</dbReference>
<dbReference type="SUPFAM" id="SSF81665">
    <property type="entry name" value="Calcium ATPase, transmembrane domain M"/>
    <property type="match status" value="1"/>
</dbReference>
<dbReference type="Gene3D" id="1.20.1110.10">
    <property type="entry name" value="Calcium-transporting ATPase, transmembrane domain"/>
    <property type="match status" value="1"/>
</dbReference>
<dbReference type="PANTHER" id="PTHR43294">
    <property type="entry name" value="SODIUM/POTASSIUM-TRANSPORTING ATPASE SUBUNIT ALPHA"/>
    <property type="match status" value="1"/>
</dbReference>
<dbReference type="PRINTS" id="PR00119">
    <property type="entry name" value="CATATPASE"/>
</dbReference>
<keyword evidence="9 11" id="KW-1133">Transmembrane helix</keyword>
<accession>A0A9E8ZAD9</accession>
<feature type="transmembrane region" description="Helical" evidence="11">
    <location>
        <begin position="741"/>
        <end position="764"/>
    </location>
</feature>
<dbReference type="RefSeq" id="WP_268608831.1">
    <property type="nucleotide sequence ID" value="NZ_CP113797.1"/>
</dbReference>
<keyword evidence="10 11" id="KW-0472">Membrane</keyword>
<comment type="similarity">
    <text evidence="2">Belongs to the cation transport ATPase (P-type) (TC 3.A.3) family. Type IIA subfamily.</text>
</comment>
<dbReference type="InterPro" id="IPR001757">
    <property type="entry name" value="P_typ_ATPase"/>
</dbReference>
<dbReference type="Pfam" id="PF00122">
    <property type="entry name" value="E1-E2_ATPase"/>
    <property type="match status" value="1"/>
</dbReference>
<dbReference type="InterPro" id="IPR023299">
    <property type="entry name" value="ATPase_P-typ_cyto_dom_N"/>
</dbReference>
<dbReference type="GO" id="GO:0046873">
    <property type="term" value="F:metal ion transmembrane transporter activity"/>
    <property type="evidence" value="ECO:0007669"/>
    <property type="project" value="UniProtKB-ARBA"/>
</dbReference>
<evidence type="ECO:0000313" key="14">
    <source>
        <dbReference type="Proteomes" id="UP001163152"/>
    </source>
</evidence>
<dbReference type="Gene3D" id="3.40.50.1000">
    <property type="entry name" value="HAD superfamily/HAD-like"/>
    <property type="match status" value="1"/>
</dbReference>
<dbReference type="Gene3D" id="3.40.1110.10">
    <property type="entry name" value="Calcium-transporting ATPase, cytoplasmic domain N"/>
    <property type="match status" value="1"/>
</dbReference>
<keyword evidence="4 11" id="KW-0812">Transmembrane</keyword>
<dbReference type="FunFam" id="3.40.50.1000:FF:000028">
    <property type="entry name" value="Calcium-transporting P-type ATPase, putative"/>
    <property type="match status" value="1"/>
</dbReference>
<dbReference type="GO" id="GO:0016887">
    <property type="term" value="F:ATP hydrolysis activity"/>
    <property type="evidence" value="ECO:0007669"/>
    <property type="project" value="InterPro"/>
</dbReference>
<dbReference type="KEGG" id="tsin:OXH18_18675"/>
<dbReference type="InterPro" id="IPR008250">
    <property type="entry name" value="ATPase_P-typ_transduc_dom_A_sf"/>
</dbReference>
<dbReference type="GO" id="GO:0005524">
    <property type="term" value="F:ATP binding"/>
    <property type="evidence" value="ECO:0007669"/>
    <property type="project" value="UniProtKB-KW"/>
</dbReference>
<feature type="transmembrane region" description="Helical" evidence="11">
    <location>
        <begin position="81"/>
        <end position="97"/>
    </location>
</feature>
<dbReference type="Pfam" id="PF13246">
    <property type="entry name" value="Cation_ATPase"/>
    <property type="match status" value="1"/>
</dbReference>
<evidence type="ECO:0000256" key="8">
    <source>
        <dbReference type="ARBA" id="ARBA00022967"/>
    </source>
</evidence>
<dbReference type="NCBIfam" id="TIGR01494">
    <property type="entry name" value="ATPase_P-type"/>
    <property type="match status" value="2"/>
</dbReference>
<keyword evidence="6" id="KW-0547">Nucleotide-binding</keyword>
<dbReference type="GO" id="GO:0019829">
    <property type="term" value="F:ATPase-coupled monoatomic cation transmembrane transporter activity"/>
    <property type="evidence" value="ECO:0007669"/>
    <property type="project" value="UniProtKB-ARBA"/>
</dbReference>
<evidence type="ECO:0000256" key="9">
    <source>
        <dbReference type="ARBA" id="ARBA00022989"/>
    </source>
</evidence>
<name>A0A9E8ZAD9_9CYAN</name>
<evidence type="ECO:0000313" key="13">
    <source>
        <dbReference type="EMBL" id="WAL59182.1"/>
    </source>
</evidence>
<evidence type="ECO:0000259" key="12">
    <source>
        <dbReference type="SMART" id="SM00831"/>
    </source>
</evidence>
<sequence>MSHWYQLDVADVLQQLGANAKEGLDRAEAERRLAEHGPNELAERPPKSPLRMLWEQFTATMVLVLIAAAAISALLGDWKDTLAILAIVIFNAVLGFTQEYRAGKEFAALKKLAVPKARVLRNGVWEHLSARELVPGDIVQIEDGDQVPADCRLLECVNLRTQESAFTGESESVEKTAAAIEGENLPLGDRRNSVFMGTAVTYGRAKAIVTATGMETELGKIAGSMQSVESEQTPLQKRLEQLGRRLALAALALVAVIFALGMFQGGEFDDLFLTAVSLAVAIIPEGLPAVVTIALALGSKRMLRRKALIRKLPAVETLGSVTTICSDKTGTLTENRMTVTILSLAGERVDMRESFAQITSRLDGNKSIFRPGEGVPLPASMALTLMGSSLCNNALVPDEAEDTAESVIGQETDQEQEPDGFSEAVNETKAIGDPTEIALVVAADRLGLDKEELEEVFPRQAEAPFDSDRKRMTTIHQIQQPWQNANPSVQLLPDLSIAVPTPYVAFTKGSVDGLLQISSQVWKSDRTEPLDETWQQEILASNDKLASMGTRVLGVAFRPLEQLPSPGRESDVERELIFVGLVGMLDPARPEAKEAVETCNHAGIRTVMITGDHPLMARHIAEELGISKNGQYLTGQDLDRMSIDELEQRIDEVSVYARVSPQQKLKIVEALQDRGQIVSMTGDGVNDAPALSKADIGVAMGLAGTDVAKEAADMVLLNDNFATIVAAVEEGRVIYDNIRKFIRYTLTGNVAGVVIMLLAPFIALRLPLTPIQILWINLLADGLLALALSVEPAEENVMDRPPYPPNESVFSRGIGRDIIWVGLLMGLTFLGMGYWAESIGWQNWQTMIFATLAFSRMSLALAMRSERDLLIHKGLLSNKLILISVLLTFALQIAVIYTPWLQPIFQTRSLSGQELLICLAISTIGFWVVEIQKLVLRPRSQAKRKHPHRAH</sequence>
<dbReference type="InterPro" id="IPR004014">
    <property type="entry name" value="ATPase_P-typ_cation-transptr_N"/>
</dbReference>
<dbReference type="AlphaFoldDB" id="A0A9E8ZAD9"/>
<dbReference type="SFLD" id="SFLDF00027">
    <property type="entry name" value="p-type_atpase"/>
    <property type="match status" value="1"/>
</dbReference>
<keyword evidence="8" id="KW-1278">Translocase</keyword>
<keyword evidence="5" id="KW-0479">Metal-binding</keyword>
<proteinExistence type="inferred from homology"/>
<comment type="subcellular location">
    <subcellularLocation>
        <location evidence="1">Cell membrane</location>
        <topology evidence="1">Multi-pass membrane protein</topology>
    </subcellularLocation>
</comment>
<dbReference type="PRINTS" id="PR00120">
    <property type="entry name" value="HATPASE"/>
</dbReference>
<dbReference type="GO" id="GO:1902600">
    <property type="term" value="P:proton transmembrane transport"/>
    <property type="evidence" value="ECO:0007669"/>
    <property type="project" value="TreeGrafter"/>
</dbReference>
<reference evidence="13" key="1">
    <citation type="submission" date="2022-12" db="EMBL/GenBank/DDBJ databases">
        <title>Polyphasic identification of a Novel Hot-Spring Cyanobacterium Ocullathermofonsia sinensis gen nov. sp. nov. and Genomic Insights on its Adaptations to the Thermal Habitat.</title>
        <authorList>
            <person name="Daroch M."/>
            <person name="Tang J."/>
            <person name="Jiang Y."/>
        </authorList>
    </citation>
    <scope>NUCLEOTIDE SEQUENCE</scope>
    <source>
        <strain evidence="13">PKUAC-SCTA174</strain>
    </source>
</reference>
<dbReference type="SMART" id="SM00831">
    <property type="entry name" value="Cation_ATPase_N"/>
    <property type="match status" value="1"/>
</dbReference>
<feature type="transmembrane region" description="Helical" evidence="11">
    <location>
        <begin position="880"/>
        <end position="900"/>
    </location>
</feature>
<dbReference type="Gene3D" id="2.70.150.10">
    <property type="entry name" value="Calcium-transporting ATPase, cytoplasmic transduction domain A"/>
    <property type="match status" value="1"/>
</dbReference>
<dbReference type="GO" id="GO:0046872">
    <property type="term" value="F:metal ion binding"/>
    <property type="evidence" value="ECO:0007669"/>
    <property type="project" value="UniProtKB-KW"/>
</dbReference>
<dbReference type="Proteomes" id="UP001163152">
    <property type="component" value="Chromosome"/>
</dbReference>
<dbReference type="InterPro" id="IPR059000">
    <property type="entry name" value="ATPase_P-type_domA"/>
</dbReference>
<evidence type="ECO:0000256" key="2">
    <source>
        <dbReference type="ARBA" id="ARBA00005675"/>
    </source>
</evidence>
<dbReference type="EMBL" id="CP113797">
    <property type="protein sequence ID" value="WAL59182.1"/>
    <property type="molecule type" value="Genomic_DNA"/>
</dbReference>
<dbReference type="GO" id="GO:0005886">
    <property type="term" value="C:plasma membrane"/>
    <property type="evidence" value="ECO:0007669"/>
    <property type="project" value="UniProtKB-SubCell"/>
</dbReference>
<evidence type="ECO:0000256" key="4">
    <source>
        <dbReference type="ARBA" id="ARBA00022692"/>
    </source>
</evidence>
<feature type="transmembrane region" description="Helical" evidence="11">
    <location>
        <begin position="57"/>
        <end position="75"/>
    </location>
</feature>
<feature type="transmembrane region" description="Helical" evidence="11">
    <location>
        <begin position="271"/>
        <end position="297"/>
    </location>
</feature>
<dbReference type="GO" id="GO:0140352">
    <property type="term" value="P:export from cell"/>
    <property type="evidence" value="ECO:0007669"/>
    <property type="project" value="UniProtKB-ARBA"/>
</dbReference>
<gene>
    <name evidence="13" type="ORF">OXH18_18675</name>
</gene>
<feature type="domain" description="Cation-transporting P-type ATPase N-terminal" evidence="12">
    <location>
        <begin position="3"/>
        <end position="77"/>
    </location>
</feature>
<feature type="transmembrane region" description="Helical" evidence="11">
    <location>
        <begin position="818"/>
        <end position="836"/>
    </location>
</feature>
<dbReference type="GO" id="GO:0015662">
    <property type="term" value="F:P-type ion transporter activity"/>
    <property type="evidence" value="ECO:0007669"/>
    <property type="project" value="UniProtKB-ARBA"/>
</dbReference>
<evidence type="ECO:0000256" key="7">
    <source>
        <dbReference type="ARBA" id="ARBA00022840"/>
    </source>
</evidence>
<feature type="transmembrane region" description="Helical" evidence="11">
    <location>
        <begin position="770"/>
        <end position="790"/>
    </location>
</feature>
<evidence type="ECO:0000256" key="10">
    <source>
        <dbReference type="ARBA" id="ARBA00023136"/>
    </source>
</evidence>
<evidence type="ECO:0000256" key="6">
    <source>
        <dbReference type="ARBA" id="ARBA00022741"/>
    </source>
</evidence>
<organism evidence="13 14">
    <name type="scientific">Thermocoleostomius sinensis A174</name>
    <dbReference type="NCBI Taxonomy" id="2016057"/>
    <lineage>
        <taxon>Bacteria</taxon>
        <taxon>Bacillati</taxon>
        <taxon>Cyanobacteriota</taxon>
        <taxon>Cyanophyceae</taxon>
        <taxon>Oculatellales</taxon>
        <taxon>Oculatellaceae</taxon>
        <taxon>Thermocoleostomius</taxon>
    </lineage>
</organism>
<feature type="transmembrane region" description="Helical" evidence="11">
    <location>
        <begin position="912"/>
        <end position="936"/>
    </location>
</feature>
<dbReference type="SFLD" id="SFLDG00002">
    <property type="entry name" value="C1.7:_P-type_atpase_like"/>
    <property type="match status" value="1"/>
</dbReference>